<keyword evidence="4" id="KW-1185">Reference proteome</keyword>
<protein>
    <recommendedName>
        <fullName evidence="2">Fibronectin type-III domain-containing protein</fullName>
    </recommendedName>
</protein>
<dbReference type="PROSITE" id="PS50853">
    <property type="entry name" value="FN3"/>
    <property type="match status" value="1"/>
</dbReference>
<organism evidence="3 4">
    <name type="scientific">Cirrhinus mrigala</name>
    <name type="common">Mrigala</name>
    <dbReference type="NCBI Taxonomy" id="683832"/>
    <lineage>
        <taxon>Eukaryota</taxon>
        <taxon>Metazoa</taxon>
        <taxon>Chordata</taxon>
        <taxon>Craniata</taxon>
        <taxon>Vertebrata</taxon>
        <taxon>Euteleostomi</taxon>
        <taxon>Actinopterygii</taxon>
        <taxon>Neopterygii</taxon>
        <taxon>Teleostei</taxon>
        <taxon>Ostariophysi</taxon>
        <taxon>Cypriniformes</taxon>
        <taxon>Cyprinidae</taxon>
        <taxon>Labeoninae</taxon>
        <taxon>Labeonini</taxon>
        <taxon>Cirrhinus</taxon>
    </lineage>
</organism>
<dbReference type="AlphaFoldDB" id="A0ABD0NE94"/>
<dbReference type="InterPro" id="IPR013783">
    <property type="entry name" value="Ig-like_fold"/>
</dbReference>
<proteinExistence type="predicted"/>
<reference evidence="3 4" key="1">
    <citation type="submission" date="2024-05" db="EMBL/GenBank/DDBJ databases">
        <title>Genome sequencing and assembly of Indian major carp, Cirrhinus mrigala (Hamilton, 1822).</title>
        <authorList>
            <person name="Mohindra V."/>
            <person name="Chowdhury L.M."/>
            <person name="Lal K."/>
            <person name="Jena J.K."/>
        </authorList>
    </citation>
    <scope>NUCLEOTIDE SEQUENCE [LARGE SCALE GENOMIC DNA]</scope>
    <source>
        <strain evidence="3">CM1030</strain>
        <tissue evidence="3">Blood</tissue>
    </source>
</reference>
<dbReference type="CDD" id="cd00063">
    <property type="entry name" value="FN3"/>
    <property type="match status" value="1"/>
</dbReference>
<gene>
    <name evidence="3" type="ORF">M9458_046719</name>
</gene>
<evidence type="ECO:0000259" key="2">
    <source>
        <dbReference type="PROSITE" id="PS50853"/>
    </source>
</evidence>
<evidence type="ECO:0000313" key="4">
    <source>
        <dbReference type="Proteomes" id="UP001529510"/>
    </source>
</evidence>
<name>A0ABD0NE94_CIRMR</name>
<evidence type="ECO:0000256" key="1">
    <source>
        <dbReference type="SAM" id="MobiDB-lite"/>
    </source>
</evidence>
<feature type="region of interest" description="Disordered" evidence="1">
    <location>
        <begin position="1"/>
        <end position="28"/>
    </location>
</feature>
<dbReference type="Proteomes" id="UP001529510">
    <property type="component" value="Unassembled WGS sequence"/>
</dbReference>
<feature type="non-terminal residue" evidence="3">
    <location>
        <position position="52"/>
    </location>
</feature>
<feature type="domain" description="Fibronectin type-III" evidence="2">
    <location>
        <begin position="4"/>
        <end position="52"/>
    </location>
</feature>
<dbReference type="Gene3D" id="2.60.40.10">
    <property type="entry name" value="Immunoglobulins"/>
    <property type="match status" value="1"/>
</dbReference>
<evidence type="ECO:0000313" key="3">
    <source>
        <dbReference type="EMBL" id="KAL0158643.1"/>
    </source>
</evidence>
<dbReference type="Pfam" id="PF00041">
    <property type="entry name" value="fn3"/>
    <property type="match status" value="1"/>
</dbReference>
<dbReference type="SUPFAM" id="SSF49265">
    <property type="entry name" value="Fibronectin type III"/>
    <property type="match status" value="1"/>
</dbReference>
<sequence length="52" mass="5474">PPGAPDGVTVEEITDSTAQLSWRPGQDNGSPITSYIIQAKTAFTVGWQAVNT</sequence>
<accession>A0ABD0NE94</accession>
<feature type="non-terminal residue" evidence="3">
    <location>
        <position position="1"/>
    </location>
</feature>
<dbReference type="EMBL" id="JAMKFB020000023">
    <property type="protein sequence ID" value="KAL0158643.1"/>
    <property type="molecule type" value="Genomic_DNA"/>
</dbReference>
<dbReference type="InterPro" id="IPR036116">
    <property type="entry name" value="FN3_sf"/>
</dbReference>
<dbReference type="InterPro" id="IPR003961">
    <property type="entry name" value="FN3_dom"/>
</dbReference>
<comment type="caution">
    <text evidence="3">The sequence shown here is derived from an EMBL/GenBank/DDBJ whole genome shotgun (WGS) entry which is preliminary data.</text>
</comment>